<dbReference type="Proteomes" id="UP000887569">
    <property type="component" value="Unplaced"/>
</dbReference>
<name>A0A915CGG0_PARUN</name>
<protein>
    <submittedName>
        <fullName evidence="2">Uncharacterized protein</fullName>
    </submittedName>
</protein>
<sequence>MENERTMAAWSHANPMARIRSFWNTTSHTSTASFSFFVISVGRSRSVPSFHTTSCSDVSASTVIVKCPFRTRSVSKSLQTLNFALADFTFNYTMATNMLIVPSSPTLSTSTSR</sequence>
<evidence type="ECO:0000313" key="1">
    <source>
        <dbReference type="Proteomes" id="UP000887569"/>
    </source>
</evidence>
<organism evidence="1 2">
    <name type="scientific">Parascaris univalens</name>
    <name type="common">Nematode worm</name>
    <dbReference type="NCBI Taxonomy" id="6257"/>
    <lineage>
        <taxon>Eukaryota</taxon>
        <taxon>Metazoa</taxon>
        <taxon>Ecdysozoa</taxon>
        <taxon>Nematoda</taxon>
        <taxon>Chromadorea</taxon>
        <taxon>Rhabditida</taxon>
        <taxon>Spirurina</taxon>
        <taxon>Ascaridomorpha</taxon>
        <taxon>Ascaridoidea</taxon>
        <taxon>Ascarididae</taxon>
        <taxon>Parascaris</taxon>
    </lineage>
</organism>
<dbReference type="AlphaFoldDB" id="A0A915CGG0"/>
<accession>A0A915CGG0</accession>
<dbReference type="WBParaSite" id="PgR174_g005_t01">
    <property type="protein sequence ID" value="PgR174_g005_t01"/>
    <property type="gene ID" value="PgR174_g005"/>
</dbReference>
<reference evidence="2" key="1">
    <citation type="submission" date="2022-11" db="UniProtKB">
        <authorList>
            <consortium name="WormBaseParasite"/>
        </authorList>
    </citation>
    <scope>IDENTIFICATION</scope>
</reference>
<keyword evidence="1" id="KW-1185">Reference proteome</keyword>
<evidence type="ECO:0000313" key="2">
    <source>
        <dbReference type="WBParaSite" id="PgR174_g005_t01"/>
    </source>
</evidence>
<proteinExistence type="predicted"/>